<keyword evidence="1" id="KW-0812">Transmembrane</keyword>
<dbReference type="EMBL" id="AP024597">
    <property type="protein sequence ID" value="BCU69839.1"/>
    <property type="molecule type" value="Genomic_DNA"/>
</dbReference>
<dbReference type="KEGG" id="csty:KN1_11360"/>
<reference evidence="2 3" key="1">
    <citation type="submission" date="2021-04" db="EMBL/GenBank/DDBJ databases">
        <title>Complete genome sequence of Stygiolobus sp. KN-1.</title>
        <authorList>
            <person name="Nakamura K."/>
            <person name="Sakai H."/>
            <person name="Kurosawa N."/>
        </authorList>
    </citation>
    <scope>NUCLEOTIDE SEQUENCE [LARGE SCALE GENOMIC DNA]</scope>
    <source>
        <strain evidence="2 3">KN-1</strain>
    </source>
</reference>
<sequence length="237" mass="27123">MSKSRVRNHALYFLGVASYVVSLIPFVKVDALRALVLVPIIAYTLPVMEYVQPRVMSLKLGYKDVVLIIPALLPYVFMKPNIYILIPASLLVLTFLLYFTKLTMWGNVVGTAFEASLSMVWGTFVNNPLFLIPSLYWLLYIFNGAIYVEYKIPFRKLDKRVVQVSWLTSLLLMLFIGMRTPLLFLTLIEPTIRYLKPGEKLKSPKEIKELGRKGSRKDMAFLAILAISYFVSVSLLR</sequence>
<feature type="transmembrane region" description="Helical" evidence="1">
    <location>
        <begin position="219"/>
        <end position="236"/>
    </location>
</feature>
<feature type="transmembrane region" description="Helical" evidence="1">
    <location>
        <begin position="106"/>
        <end position="124"/>
    </location>
</feature>
<organism evidence="2 3">
    <name type="scientific">Stygiolobus caldivivus</name>
    <dbReference type="NCBI Taxonomy" id="2824673"/>
    <lineage>
        <taxon>Archaea</taxon>
        <taxon>Thermoproteota</taxon>
        <taxon>Thermoprotei</taxon>
        <taxon>Sulfolobales</taxon>
        <taxon>Sulfolobaceae</taxon>
        <taxon>Stygiolobus</taxon>
    </lineage>
</organism>
<feature type="transmembrane region" description="Helical" evidence="1">
    <location>
        <begin position="9"/>
        <end position="26"/>
    </location>
</feature>
<gene>
    <name evidence="2" type="ORF">KN1_11360</name>
</gene>
<dbReference type="RefSeq" id="WP_221289867.1">
    <property type="nucleotide sequence ID" value="NZ_AP024597.1"/>
</dbReference>
<feature type="transmembrane region" description="Helical" evidence="1">
    <location>
        <begin position="32"/>
        <end position="48"/>
    </location>
</feature>
<dbReference type="AlphaFoldDB" id="A0A8D5ZHM5"/>
<feature type="transmembrane region" description="Helical" evidence="1">
    <location>
        <begin position="164"/>
        <end position="188"/>
    </location>
</feature>
<evidence type="ECO:0000313" key="2">
    <source>
        <dbReference type="EMBL" id="BCU69839.1"/>
    </source>
</evidence>
<evidence type="ECO:0000256" key="1">
    <source>
        <dbReference type="SAM" id="Phobius"/>
    </source>
</evidence>
<protein>
    <submittedName>
        <fullName evidence="2">Uncharacterized protein</fullName>
    </submittedName>
</protein>
<evidence type="ECO:0000313" key="3">
    <source>
        <dbReference type="Proteomes" id="UP000825123"/>
    </source>
</evidence>
<feature type="transmembrane region" description="Helical" evidence="1">
    <location>
        <begin position="82"/>
        <end position="99"/>
    </location>
</feature>
<feature type="transmembrane region" description="Helical" evidence="1">
    <location>
        <begin position="130"/>
        <end position="152"/>
    </location>
</feature>
<proteinExistence type="predicted"/>
<accession>A0A8D5ZHM5</accession>
<keyword evidence="1" id="KW-1133">Transmembrane helix</keyword>
<dbReference type="Proteomes" id="UP000825123">
    <property type="component" value="Chromosome"/>
</dbReference>
<keyword evidence="3" id="KW-1185">Reference proteome</keyword>
<name>A0A8D5ZHM5_9CREN</name>
<keyword evidence="1" id="KW-0472">Membrane</keyword>
<dbReference type="GeneID" id="66162871"/>